<dbReference type="OrthoDB" id="5684515at2"/>
<dbReference type="Proteomes" id="UP000297753">
    <property type="component" value="Unassembled WGS sequence"/>
</dbReference>
<dbReference type="EMBL" id="SATR01000002">
    <property type="protein sequence ID" value="TFH93144.1"/>
    <property type="molecule type" value="Genomic_DNA"/>
</dbReference>
<dbReference type="SUPFAM" id="SSF81301">
    <property type="entry name" value="Nucleotidyltransferase"/>
    <property type="match status" value="1"/>
</dbReference>
<protein>
    <submittedName>
        <fullName evidence="1">Uncharacterized protein</fullName>
    </submittedName>
</protein>
<evidence type="ECO:0000313" key="1">
    <source>
        <dbReference type="EMBL" id="TFH93144.1"/>
    </source>
</evidence>
<dbReference type="RefSeq" id="WP_134833932.1">
    <property type="nucleotide sequence ID" value="NZ_SATR01000002.1"/>
</dbReference>
<dbReference type="InterPro" id="IPR043519">
    <property type="entry name" value="NT_sf"/>
</dbReference>
<name>A0A4Y8WK00_9VIBR</name>
<dbReference type="AlphaFoldDB" id="A0A4Y8WK00"/>
<gene>
    <name evidence="1" type="ORF">ELS82_01690</name>
</gene>
<keyword evidence="2" id="KW-1185">Reference proteome</keyword>
<sequence>MDTMHLLHPASPDEFLSAFAQLTGLDLKDYIDAVSGIESEHIFLVGSIPQGSATPVSDIDLIVTGTHRYPYHPDDGILWQQSAGGGMMVAEFFSEVDGHEIDITLVNLDAITSLVAGLASGNTHMSDLEIKVLSILKNGWQLQGQLEFDHLQSGDLELFSAIRHCTLALQEFNDALHARDNGPFCLSMLRSVVFRIASSFLAMNGLCFTGPKWVKKAQHLHRNGPLSTASQALLQRMLALFTDDAPMTLKDLTGAITSVSALIDDFYQIALEDYLNFSIAIQINQEISALESANKEALCTILK</sequence>
<accession>A0A4Y8WK00</accession>
<evidence type="ECO:0000313" key="2">
    <source>
        <dbReference type="Proteomes" id="UP000297753"/>
    </source>
</evidence>
<reference evidence="1 2" key="1">
    <citation type="submission" date="2019-01" db="EMBL/GenBank/DDBJ databases">
        <title>Vibrio BEI176 sp. nov, a marine bacterium isolated from China: eastern marignal seas.</title>
        <authorList>
            <person name="Li B."/>
        </authorList>
    </citation>
    <scope>NUCLEOTIDE SEQUENCE [LARGE SCALE GENOMIC DNA]</scope>
    <source>
        <strain evidence="1 2">BEI176</strain>
    </source>
</reference>
<organism evidence="1 2">
    <name type="scientific">Vibrio ouci</name>
    <dbReference type="NCBI Taxonomy" id="2499078"/>
    <lineage>
        <taxon>Bacteria</taxon>
        <taxon>Pseudomonadati</taxon>
        <taxon>Pseudomonadota</taxon>
        <taxon>Gammaproteobacteria</taxon>
        <taxon>Vibrionales</taxon>
        <taxon>Vibrionaceae</taxon>
        <taxon>Vibrio</taxon>
    </lineage>
</organism>
<proteinExistence type="predicted"/>
<comment type="caution">
    <text evidence="1">The sequence shown here is derived from an EMBL/GenBank/DDBJ whole genome shotgun (WGS) entry which is preliminary data.</text>
</comment>